<proteinExistence type="predicted"/>
<dbReference type="Proteomes" id="UP001281410">
    <property type="component" value="Unassembled WGS sequence"/>
</dbReference>
<dbReference type="GO" id="GO:0003676">
    <property type="term" value="F:nucleic acid binding"/>
    <property type="evidence" value="ECO:0007669"/>
    <property type="project" value="InterPro"/>
</dbReference>
<comment type="caution">
    <text evidence="2">The sequence shown here is derived from an EMBL/GenBank/DDBJ whole genome shotgun (WGS) entry which is preliminary data.</text>
</comment>
<organism evidence="2 3">
    <name type="scientific">Dipteronia sinensis</name>
    <dbReference type="NCBI Taxonomy" id="43782"/>
    <lineage>
        <taxon>Eukaryota</taxon>
        <taxon>Viridiplantae</taxon>
        <taxon>Streptophyta</taxon>
        <taxon>Embryophyta</taxon>
        <taxon>Tracheophyta</taxon>
        <taxon>Spermatophyta</taxon>
        <taxon>Magnoliopsida</taxon>
        <taxon>eudicotyledons</taxon>
        <taxon>Gunneridae</taxon>
        <taxon>Pentapetalae</taxon>
        <taxon>rosids</taxon>
        <taxon>malvids</taxon>
        <taxon>Sapindales</taxon>
        <taxon>Sapindaceae</taxon>
        <taxon>Hippocastanoideae</taxon>
        <taxon>Acereae</taxon>
        <taxon>Dipteronia</taxon>
    </lineage>
</organism>
<dbReference type="AlphaFoldDB" id="A0AAE0DSV8"/>
<name>A0AAE0DSV8_9ROSI</name>
<feature type="domain" description="RNase H type-1" evidence="1">
    <location>
        <begin position="52"/>
        <end position="154"/>
    </location>
</feature>
<dbReference type="GO" id="GO:0004523">
    <property type="term" value="F:RNA-DNA hybrid ribonuclease activity"/>
    <property type="evidence" value="ECO:0007669"/>
    <property type="project" value="InterPro"/>
</dbReference>
<accession>A0AAE0DSV8</accession>
<sequence length="154" mass="16082">MPSPLVLISGRGKLWTTLAADVVRLWKPLVVLYFGVGRQGMCGDAPGAWDVGVGAAIRATMGKVLVALSKPLAGTFSAEVGDFLALREGLLLAKAHNLSIQVAETTGHNVASILNSTNDFLGDASFIINDIRGLFLEVGICKCQATTKSGNTLA</sequence>
<reference evidence="2" key="1">
    <citation type="journal article" date="2023" name="Plant J.">
        <title>Genome sequences and population genomics provide insights into the demographic history, inbreeding, and mutation load of two 'living fossil' tree species of Dipteronia.</title>
        <authorList>
            <person name="Feng Y."/>
            <person name="Comes H.P."/>
            <person name="Chen J."/>
            <person name="Zhu S."/>
            <person name="Lu R."/>
            <person name="Zhang X."/>
            <person name="Li P."/>
            <person name="Qiu J."/>
            <person name="Olsen K.M."/>
            <person name="Qiu Y."/>
        </authorList>
    </citation>
    <scope>NUCLEOTIDE SEQUENCE</scope>
    <source>
        <strain evidence="2">NBL</strain>
    </source>
</reference>
<dbReference type="Pfam" id="PF13456">
    <property type="entry name" value="RVT_3"/>
    <property type="match status" value="1"/>
</dbReference>
<protein>
    <recommendedName>
        <fullName evidence="1">RNase H type-1 domain-containing protein</fullName>
    </recommendedName>
</protein>
<gene>
    <name evidence="2" type="ORF">Dsin_030891</name>
</gene>
<dbReference type="EMBL" id="JANJYJ010000010">
    <property type="protein sequence ID" value="KAK3183605.1"/>
    <property type="molecule type" value="Genomic_DNA"/>
</dbReference>
<evidence type="ECO:0000259" key="1">
    <source>
        <dbReference type="Pfam" id="PF13456"/>
    </source>
</evidence>
<evidence type="ECO:0000313" key="3">
    <source>
        <dbReference type="Proteomes" id="UP001281410"/>
    </source>
</evidence>
<keyword evidence="3" id="KW-1185">Reference proteome</keyword>
<dbReference type="InterPro" id="IPR002156">
    <property type="entry name" value="RNaseH_domain"/>
</dbReference>
<evidence type="ECO:0000313" key="2">
    <source>
        <dbReference type="EMBL" id="KAK3183605.1"/>
    </source>
</evidence>